<protein>
    <submittedName>
        <fullName evidence="2">Uncharacterized protein</fullName>
    </submittedName>
</protein>
<evidence type="ECO:0000256" key="1">
    <source>
        <dbReference type="SAM" id="Phobius"/>
    </source>
</evidence>
<name>A0A6A4Q4B4_LUPAL</name>
<comment type="caution">
    <text evidence="2">The sequence shown here is derived from an EMBL/GenBank/DDBJ whole genome shotgun (WGS) entry which is preliminary data.</text>
</comment>
<keyword evidence="1" id="KW-0812">Transmembrane</keyword>
<proteinExistence type="predicted"/>
<organism evidence="2 3">
    <name type="scientific">Lupinus albus</name>
    <name type="common">White lupine</name>
    <name type="synonym">Lupinus termis</name>
    <dbReference type="NCBI Taxonomy" id="3870"/>
    <lineage>
        <taxon>Eukaryota</taxon>
        <taxon>Viridiplantae</taxon>
        <taxon>Streptophyta</taxon>
        <taxon>Embryophyta</taxon>
        <taxon>Tracheophyta</taxon>
        <taxon>Spermatophyta</taxon>
        <taxon>Magnoliopsida</taxon>
        <taxon>eudicotyledons</taxon>
        <taxon>Gunneridae</taxon>
        <taxon>Pentapetalae</taxon>
        <taxon>rosids</taxon>
        <taxon>fabids</taxon>
        <taxon>Fabales</taxon>
        <taxon>Fabaceae</taxon>
        <taxon>Papilionoideae</taxon>
        <taxon>50 kb inversion clade</taxon>
        <taxon>genistoids sensu lato</taxon>
        <taxon>core genistoids</taxon>
        <taxon>Genisteae</taxon>
        <taxon>Lupinus</taxon>
    </lineage>
</organism>
<accession>A0A6A4Q4B4</accession>
<dbReference type="AlphaFoldDB" id="A0A6A4Q4B4"/>
<evidence type="ECO:0000313" key="3">
    <source>
        <dbReference type="Proteomes" id="UP000447434"/>
    </source>
</evidence>
<reference evidence="3" key="1">
    <citation type="journal article" date="2020" name="Nat. Commun.">
        <title>Genome sequence of the cluster root forming white lupin.</title>
        <authorList>
            <person name="Hufnagel B."/>
            <person name="Marques A."/>
            <person name="Soriano A."/>
            <person name="Marques L."/>
            <person name="Divol F."/>
            <person name="Doumas P."/>
            <person name="Sallet E."/>
            <person name="Mancinotti D."/>
            <person name="Carrere S."/>
            <person name="Marande W."/>
            <person name="Arribat S."/>
            <person name="Keller J."/>
            <person name="Huneau C."/>
            <person name="Blein T."/>
            <person name="Aime D."/>
            <person name="Laguerre M."/>
            <person name="Taylor J."/>
            <person name="Schubert V."/>
            <person name="Nelson M."/>
            <person name="Geu-Flores F."/>
            <person name="Crespi M."/>
            <person name="Gallardo-Guerrero K."/>
            <person name="Delaux P.-M."/>
            <person name="Salse J."/>
            <person name="Berges H."/>
            <person name="Guyot R."/>
            <person name="Gouzy J."/>
            <person name="Peret B."/>
        </authorList>
    </citation>
    <scope>NUCLEOTIDE SEQUENCE [LARGE SCALE GENOMIC DNA]</scope>
    <source>
        <strain evidence="3">cv. Amiga</strain>
    </source>
</reference>
<evidence type="ECO:0000313" key="2">
    <source>
        <dbReference type="EMBL" id="KAE9608985.1"/>
    </source>
</evidence>
<dbReference type="Proteomes" id="UP000447434">
    <property type="component" value="Chromosome 8"/>
</dbReference>
<sequence>MEEGVIFHWNVFRSILSIFQWWAFNVTVIIVNKWIFQVLFPFFSLLLLFYLIPSQFSK</sequence>
<dbReference type="OrthoDB" id="5547497at2759"/>
<gene>
    <name evidence="2" type="ORF">Lalb_Chr08g0241461</name>
</gene>
<keyword evidence="1" id="KW-1133">Transmembrane helix</keyword>
<feature type="transmembrane region" description="Helical" evidence="1">
    <location>
        <begin position="34"/>
        <end position="52"/>
    </location>
</feature>
<keyword evidence="1" id="KW-0472">Membrane</keyword>
<dbReference type="EMBL" id="WOCE01000008">
    <property type="protein sequence ID" value="KAE9608985.1"/>
    <property type="molecule type" value="Genomic_DNA"/>
</dbReference>
<keyword evidence="3" id="KW-1185">Reference proteome</keyword>